<protein>
    <submittedName>
        <fullName evidence="1">Uncharacterized protein</fullName>
    </submittedName>
</protein>
<reference evidence="1" key="1">
    <citation type="submission" date="2014-09" db="EMBL/GenBank/DDBJ databases">
        <authorList>
            <person name="Magalhaes I.L.F."/>
            <person name="Oliveira U."/>
            <person name="Santos F.R."/>
            <person name="Vidigal T.H.D.A."/>
            <person name="Brescovit A.D."/>
            <person name="Santos A.J."/>
        </authorList>
    </citation>
    <scope>NUCLEOTIDE SEQUENCE</scope>
    <source>
        <tissue evidence="1">Shoot tissue taken approximately 20 cm above the soil surface</tissue>
    </source>
</reference>
<dbReference type="EMBL" id="GBRH01197208">
    <property type="protein sequence ID" value="JAE00688.1"/>
    <property type="molecule type" value="Transcribed_RNA"/>
</dbReference>
<proteinExistence type="predicted"/>
<organism evidence="1">
    <name type="scientific">Arundo donax</name>
    <name type="common">Giant reed</name>
    <name type="synonym">Donax arundinaceus</name>
    <dbReference type="NCBI Taxonomy" id="35708"/>
    <lineage>
        <taxon>Eukaryota</taxon>
        <taxon>Viridiplantae</taxon>
        <taxon>Streptophyta</taxon>
        <taxon>Embryophyta</taxon>
        <taxon>Tracheophyta</taxon>
        <taxon>Spermatophyta</taxon>
        <taxon>Magnoliopsida</taxon>
        <taxon>Liliopsida</taxon>
        <taxon>Poales</taxon>
        <taxon>Poaceae</taxon>
        <taxon>PACMAD clade</taxon>
        <taxon>Arundinoideae</taxon>
        <taxon>Arundineae</taxon>
        <taxon>Arundo</taxon>
    </lineage>
</organism>
<name>A0A0A9EXC9_ARUDO</name>
<dbReference type="AlphaFoldDB" id="A0A0A9EXC9"/>
<accession>A0A0A9EXC9</accession>
<reference evidence="1" key="2">
    <citation type="journal article" date="2015" name="Data Brief">
        <title>Shoot transcriptome of the giant reed, Arundo donax.</title>
        <authorList>
            <person name="Barrero R.A."/>
            <person name="Guerrero F.D."/>
            <person name="Moolhuijzen P."/>
            <person name="Goolsby J.A."/>
            <person name="Tidwell J."/>
            <person name="Bellgard S.E."/>
            <person name="Bellgard M.I."/>
        </authorList>
    </citation>
    <scope>NUCLEOTIDE SEQUENCE</scope>
    <source>
        <tissue evidence="1">Shoot tissue taken approximately 20 cm above the soil surface</tissue>
    </source>
</reference>
<sequence>MLSCRHFMSNCSMCFDCKKFSAICDQSYNNHHAYCLLHFELPHQHA</sequence>
<evidence type="ECO:0000313" key="1">
    <source>
        <dbReference type="EMBL" id="JAE00688.1"/>
    </source>
</evidence>